<organism evidence="1 2">
    <name type="scientific">Stylophora pistillata</name>
    <name type="common">Smooth cauliflower coral</name>
    <dbReference type="NCBI Taxonomy" id="50429"/>
    <lineage>
        <taxon>Eukaryota</taxon>
        <taxon>Metazoa</taxon>
        <taxon>Cnidaria</taxon>
        <taxon>Anthozoa</taxon>
        <taxon>Hexacorallia</taxon>
        <taxon>Scleractinia</taxon>
        <taxon>Astrocoeniina</taxon>
        <taxon>Pocilloporidae</taxon>
        <taxon>Stylophora</taxon>
    </lineage>
</organism>
<evidence type="ECO:0000313" key="2">
    <source>
        <dbReference type="Proteomes" id="UP000225706"/>
    </source>
</evidence>
<comment type="caution">
    <text evidence="1">The sequence shown here is derived from an EMBL/GenBank/DDBJ whole genome shotgun (WGS) entry which is preliminary data.</text>
</comment>
<name>A0A2B4R8D0_STYPI</name>
<sequence length="174" mass="19875">MYRQLSLAKELEERRVGTYLCKGRSFKHGKLLSCGIIIYGRNDCDDWSTANGTHCKSGYVVIMQTDTKEFQDLQKKWQNEPGQVHGIIYREAFGESCKDVNVVGEGFAIMKGVFKTTSGAFNPSHGDDYHDDSWEMHPDSKKCVKKVVERWKTARSNFRECQNHAVKTLLSSKD</sequence>
<evidence type="ECO:0000313" key="1">
    <source>
        <dbReference type="EMBL" id="PFX12617.1"/>
    </source>
</evidence>
<protein>
    <submittedName>
        <fullName evidence="1">Uncharacterized protein</fullName>
    </submittedName>
</protein>
<accession>A0A2B4R8D0</accession>
<dbReference type="AlphaFoldDB" id="A0A2B4R8D0"/>
<proteinExistence type="predicted"/>
<dbReference type="Proteomes" id="UP000225706">
    <property type="component" value="Unassembled WGS sequence"/>
</dbReference>
<gene>
    <name evidence="1" type="ORF">AWC38_SpisGene23392</name>
</gene>
<keyword evidence="2" id="KW-1185">Reference proteome</keyword>
<dbReference type="EMBL" id="LSMT01001258">
    <property type="protein sequence ID" value="PFX12617.1"/>
    <property type="molecule type" value="Genomic_DNA"/>
</dbReference>
<reference evidence="2" key="1">
    <citation type="journal article" date="2017" name="bioRxiv">
        <title>Comparative analysis of the genomes of Stylophora pistillata and Acropora digitifera provides evidence for extensive differences between species of corals.</title>
        <authorList>
            <person name="Voolstra C.R."/>
            <person name="Li Y."/>
            <person name="Liew Y.J."/>
            <person name="Baumgarten S."/>
            <person name="Zoccola D."/>
            <person name="Flot J.-F."/>
            <person name="Tambutte S."/>
            <person name="Allemand D."/>
            <person name="Aranda M."/>
        </authorList>
    </citation>
    <scope>NUCLEOTIDE SEQUENCE [LARGE SCALE GENOMIC DNA]</scope>
</reference>